<dbReference type="EMBL" id="CAMKVN010002829">
    <property type="protein sequence ID" value="CAI2182760.1"/>
    <property type="molecule type" value="Genomic_DNA"/>
</dbReference>
<evidence type="ECO:0000313" key="1">
    <source>
        <dbReference type="EMBL" id="CAI2182760.1"/>
    </source>
</evidence>
<dbReference type="AlphaFoldDB" id="A0A9W4SXL1"/>
<keyword evidence="2" id="KW-1185">Reference proteome</keyword>
<dbReference type="OrthoDB" id="2478984at2759"/>
<organism evidence="1 2">
    <name type="scientific">Funneliformis geosporum</name>
    <dbReference type="NCBI Taxonomy" id="1117311"/>
    <lineage>
        <taxon>Eukaryota</taxon>
        <taxon>Fungi</taxon>
        <taxon>Fungi incertae sedis</taxon>
        <taxon>Mucoromycota</taxon>
        <taxon>Glomeromycotina</taxon>
        <taxon>Glomeromycetes</taxon>
        <taxon>Glomerales</taxon>
        <taxon>Glomeraceae</taxon>
        <taxon>Funneliformis</taxon>
    </lineage>
</organism>
<gene>
    <name evidence="1" type="ORF">FWILDA_LOCUS10738</name>
</gene>
<sequence length="119" mass="13728">MNKAKSTIDSKVSSQKIKGKYYYLLRLYSSLINSQKAVVTLLGICVFFDILISDEEPPDDCEVKLSHRKKSYLQIYTNSTEERKKAIKAIQDSNFETASDDMWSFHHKVTRENGIQLSE</sequence>
<name>A0A9W4SXL1_9GLOM</name>
<accession>A0A9W4SXL1</accession>
<comment type="caution">
    <text evidence="1">The sequence shown here is derived from an EMBL/GenBank/DDBJ whole genome shotgun (WGS) entry which is preliminary data.</text>
</comment>
<proteinExistence type="predicted"/>
<protein>
    <submittedName>
        <fullName evidence="1">4926_t:CDS:1</fullName>
    </submittedName>
</protein>
<evidence type="ECO:0000313" key="2">
    <source>
        <dbReference type="Proteomes" id="UP001153678"/>
    </source>
</evidence>
<reference evidence="1" key="1">
    <citation type="submission" date="2022-08" db="EMBL/GenBank/DDBJ databases">
        <authorList>
            <person name="Kallberg Y."/>
            <person name="Tangrot J."/>
            <person name="Rosling A."/>
        </authorList>
    </citation>
    <scope>NUCLEOTIDE SEQUENCE</scope>
    <source>
        <strain evidence="1">Wild A</strain>
    </source>
</reference>
<dbReference type="Proteomes" id="UP001153678">
    <property type="component" value="Unassembled WGS sequence"/>
</dbReference>